<organism evidence="1 2">
    <name type="scientific">Plectosphaerella cucumerina</name>
    <dbReference type="NCBI Taxonomy" id="40658"/>
    <lineage>
        <taxon>Eukaryota</taxon>
        <taxon>Fungi</taxon>
        <taxon>Dikarya</taxon>
        <taxon>Ascomycota</taxon>
        <taxon>Pezizomycotina</taxon>
        <taxon>Sordariomycetes</taxon>
        <taxon>Hypocreomycetidae</taxon>
        <taxon>Glomerellales</taxon>
        <taxon>Plectosphaerellaceae</taxon>
        <taxon>Plectosphaerella</taxon>
    </lineage>
</organism>
<proteinExistence type="predicted"/>
<dbReference type="Proteomes" id="UP000813385">
    <property type="component" value="Unassembled WGS sequence"/>
</dbReference>
<gene>
    <name evidence="1" type="ORF">B0T11DRAFT_71775</name>
</gene>
<evidence type="ECO:0000313" key="2">
    <source>
        <dbReference type="Proteomes" id="UP000813385"/>
    </source>
</evidence>
<dbReference type="EMBL" id="JAGPXD010000002">
    <property type="protein sequence ID" value="KAH7369224.1"/>
    <property type="molecule type" value="Genomic_DNA"/>
</dbReference>
<dbReference type="AlphaFoldDB" id="A0A8K0X828"/>
<protein>
    <submittedName>
        <fullName evidence="1">Uncharacterized protein</fullName>
    </submittedName>
</protein>
<reference evidence="1" key="1">
    <citation type="journal article" date="2021" name="Nat. Commun.">
        <title>Genetic determinants of endophytism in the Arabidopsis root mycobiome.</title>
        <authorList>
            <person name="Mesny F."/>
            <person name="Miyauchi S."/>
            <person name="Thiergart T."/>
            <person name="Pickel B."/>
            <person name="Atanasova L."/>
            <person name="Karlsson M."/>
            <person name="Huettel B."/>
            <person name="Barry K.W."/>
            <person name="Haridas S."/>
            <person name="Chen C."/>
            <person name="Bauer D."/>
            <person name="Andreopoulos W."/>
            <person name="Pangilinan J."/>
            <person name="LaButti K."/>
            <person name="Riley R."/>
            <person name="Lipzen A."/>
            <person name="Clum A."/>
            <person name="Drula E."/>
            <person name="Henrissat B."/>
            <person name="Kohler A."/>
            <person name="Grigoriev I.V."/>
            <person name="Martin F.M."/>
            <person name="Hacquard S."/>
        </authorList>
    </citation>
    <scope>NUCLEOTIDE SEQUENCE</scope>
    <source>
        <strain evidence="1">MPI-CAGE-AT-0016</strain>
    </source>
</reference>
<keyword evidence="2" id="KW-1185">Reference proteome</keyword>
<comment type="caution">
    <text evidence="1">The sequence shown here is derived from an EMBL/GenBank/DDBJ whole genome shotgun (WGS) entry which is preliminary data.</text>
</comment>
<sequence length="200" mass="22529">MAAMFWLARHHFSVSLHLPDVPSGDVLPYPRIGCPWTRLLWPHDLSSHSVYAEMLFLSSIPRHDLSSRHAHLAQQGVARLSYQRQSRFKSFCSASDYQSMPGSCSISKWKWTILHHGHSSISNSLSALLLFHSSCSVHTRIATTSLNISPCSRLPLCPPVVDRWHEMPSAPASCMYRPHHPPPSCPNQIPSGRQEYSIRA</sequence>
<name>A0A8K0X828_9PEZI</name>
<accession>A0A8K0X828</accession>
<evidence type="ECO:0000313" key="1">
    <source>
        <dbReference type="EMBL" id="KAH7369224.1"/>
    </source>
</evidence>